<evidence type="ECO:0000256" key="4">
    <source>
        <dbReference type="ARBA" id="ARBA00022485"/>
    </source>
</evidence>
<evidence type="ECO:0000256" key="3">
    <source>
        <dbReference type="ARBA" id="ARBA00012236"/>
    </source>
</evidence>
<dbReference type="SFLD" id="SFLDS00029">
    <property type="entry name" value="Radical_SAM"/>
    <property type="match status" value="1"/>
</dbReference>
<dbReference type="PANTHER" id="PTHR22976">
    <property type="entry name" value="BIOTIN SYNTHASE"/>
    <property type="match status" value="1"/>
</dbReference>
<dbReference type="InterPro" id="IPR024177">
    <property type="entry name" value="Biotin_synthase"/>
</dbReference>
<dbReference type="PIRSF" id="PIRSF001619">
    <property type="entry name" value="Biotin_synth"/>
    <property type="match status" value="1"/>
</dbReference>
<dbReference type="SFLD" id="SFLDG01060">
    <property type="entry name" value="BATS_domain_containing"/>
    <property type="match status" value="1"/>
</dbReference>
<dbReference type="CDD" id="cd01335">
    <property type="entry name" value="Radical_SAM"/>
    <property type="match status" value="1"/>
</dbReference>
<keyword evidence="6 13" id="KW-0949">S-adenosyl-L-methionine</keyword>
<comment type="subunit">
    <text evidence="13">Homodimer.</text>
</comment>
<comment type="cofactor">
    <cofactor evidence="13">
        <name>[4Fe-4S] cluster</name>
        <dbReference type="ChEBI" id="CHEBI:49883"/>
    </cofactor>
    <text evidence="13">Binds 1 [4Fe-4S] cluster. The cluster is coordinated with 3 cysteines and an exchangeable S-adenosyl-L-methionine.</text>
</comment>
<dbReference type="Proteomes" id="UP000030101">
    <property type="component" value="Unassembled WGS sequence"/>
</dbReference>
<keyword evidence="7 13" id="KW-0001">2Fe-2S</keyword>
<comment type="catalytic activity">
    <reaction evidence="12 13">
        <text>(4R,5S)-dethiobiotin + (sulfur carrier)-SH + 2 reduced [2Fe-2S]-[ferredoxin] + 2 S-adenosyl-L-methionine = (sulfur carrier)-H + biotin + 2 5'-deoxyadenosine + 2 L-methionine + 2 oxidized [2Fe-2S]-[ferredoxin]</text>
        <dbReference type="Rhea" id="RHEA:22060"/>
        <dbReference type="Rhea" id="RHEA-COMP:10000"/>
        <dbReference type="Rhea" id="RHEA-COMP:10001"/>
        <dbReference type="Rhea" id="RHEA-COMP:14737"/>
        <dbReference type="Rhea" id="RHEA-COMP:14739"/>
        <dbReference type="ChEBI" id="CHEBI:17319"/>
        <dbReference type="ChEBI" id="CHEBI:29917"/>
        <dbReference type="ChEBI" id="CHEBI:33737"/>
        <dbReference type="ChEBI" id="CHEBI:33738"/>
        <dbReference type="ChEBI" id="CHEBI:57586"/>
        <dbReference type="ChEBI" id="CHEBI:57844"/>
        <dbReference type="ChEBI" id="CHEBI:59789"/>
        <dbReference type="ChEBI" id="CHEBI:64428"/>
        <dbReference type="ChEBI" id="CHEBI:149473"/>
        <dbReference type="EC" id="2.8.1.6"/>
    </reaction>
</comment>
<evidence type="ECO:0000256" key="12">
    <source>
        <dbReference type="ARBA" id="ARBA00051157"/>
    </source>
</evidence>
<dbReference type="Pfam" id="PF06968">
    <property type="entry name" value="BATS"/>
    <property type="match status" value="1"/>
</dbReference>
<dbReference type="Gene3D" id="3.20.20.70">
    <property type="entry name" value="Aldolase class I"/>
    <property type="match status" value="1"/>
</dbReference>
<feature type="domain" description="Radical SAM core" evidence="14">
    <location>
        <begin position="36"/>
        <end position="266"/>
    </location>
</feature>
<sequence length="320" mass="35717">MIGGRRLRSMEEVEKAIEKYPIEELYEACHTITRTLHGDGFDTCSIINVKSGKCPEDCKWCAQSAHYNTGCKTYPILSPQECLEQALHNRNKGIKRYSLVASGRRPNMVDTLRYAAIYREIRKAEPSMHLCASLGLATEDTLKVLHEAGVTTYHCNMESAPSHFITLCSTHTQQQKEETIAAARKVGMKVCSGGIIGMGESRRQRIEFALYLQTLGVESIPINMLQPIPGTPLGDTALLSADELLLAVVIFRLVNPTAYLRFSGGRAQMDRETQKKALYIGINSAITGDLLTTTASVTDEDMLLFREMKYDTKAETTWER</sequence>
<comment type="similarity">
    <text evidence="2 13">Belongs to the radical SAM superfamily. Biotin synthase family.</text>
</comment>
<dbReference type="SMART" id="SM00729">
    <property type="entry name" value="Elp3"/>
    <property type="match status" value="1"/>
</dbReference>
<dbReference type="PROSITE" id="PS51918">
    <property type="entry name" value="RADICAL_SAM"/>
    <property type="match status" value="1"/>
</dbReference>
<dbReference type="InterPro" id="IPR058240">
    <property type="entry name" value="rSAM_sf"/>
</dbReference>
<feature type="binding site" evidence="13">
    <location>
        <position position="54"/>
    </location>
    <ligand>
        <name>[4Fe-4S] cluster</name>
        <dbReference type="ChEBI" id="CHEBI:49883"/>
        <note>4Fe-4S-S-AdoMet</note>
    </ligand>
</feature>
<dbReference type="InterPro" id="IPR007197">
    <property type="entry name" value="rSAM"/>
</dbReference>
<evidence type="ECO:0000313" key="15">
    <source>
        <dbReference type="EMBL" id="KGN93634.1"/>
    </source>
</evidence>
<evidence type="ECO:0000259" key="14">
    <source>
        <dbReference type="PROSITE" id="PS51918"/>
    </source>
</evidence>
<dbReference type="SUPFAM" id="SSF102114">
    <property type="entry name" value="Radical SAM enzymes"/>
    <property type="match status" value="1"/>
</dbReference>
<dbReference type="EC" id="2.8.1.6" evidence="3 13"/>
<keyword evidence="11 13" id="KW-0411">Iron-sulfur</keyword>
<evidence type="ECO:0000256" key="13">
    <source>
        <dbReference type="HAMAP-Rule" id="MF_01694"/>
    </source>
</evidence>
<dbReference type="InterPro" id="IPR006638">
    <property type="entry name" value="Elp3/MiaA/NifB-like_rSAM"/>
</dbReference>
<evidence type="ECO:0000256" key="1">
    <source>
        <dbReference type="ARBA" id="ARBA00004942"/>
    </source>
</evidence>
<feature type="binding site" evidence="13">
    <location>
        <position position="191"/>
    </location>
    <ligand>
        <name>[2Fe-2S] cluster</name>
        <dbReference type="ChEBI" id="CHEBI:190135"/>
    </ligand>
</feature>
<evidence type="ECO:0000256" key="9">
    <source>
        <dbReference type="ARBA" id="ARBA00022756"/>
    </source>
</evidence>
<name>A0ABR4XNY0_9PORP</name>
<feature type="binding site" evidence="13">
    <location>
        <position position="131"/>
    </location>
    <ligand>
        <name>[2Fe-2S] cluster</name>
        <dbReference type="ChEBI" id="CHEBI:190135"/>
    </ligand>
</feature>
<keyword evidence="10 13" id="KW-0408">Iron</keyword>
<feature type="binding site" evidence="13">
    <location>
        <position position="58"/>
    </location>
    <ligand>
        <name>[4Fe-4S] cluster</name>
        <dbReference type="ChEBI" id="CHEBI:49883"/>
        <note>4Fe-4S-S-AdoMet</note>
    </ligand>
</feature>
<dbReference type="SMART" id="SM00876">
    <property type="entry name" value="BATS"/>
    <property type="match status" value="1"/>
</dbReference>
<evidence type="ECO:0000256" key="8">
    <source>
        <dbReference type="ARBA" id="ARBA00022723"/>
    </source>
</evidence>
<evidence type="ECO:0000256" key="11">
    <source>
        <dbReference type="ARBA" id="ARBA00023014"/>
    </source>
</evidence>
<dbReference type="InterPro" id="IPR010722">
    <property type="entry name" value="BATS_dom"/>
</dbReference>
<reference evidence="15 16" key="1">
    <citation type="submission" date="2014-08" db="EMBL/GenBank/DDBJ databases">
        <title>Porphyromonas canoris strain:OH2762 Genome sequencing.</title>
        <authorList>
            <person name="Wallis C."/>
            <person name="Deusch O."/>
            <person name="O'Flynn C."/>
            <person name="Davis I."/>
            <person name="Jospin G."/>
            <person name="Darling A.E."/>
            <person name="Coil D.A."/>
            <person name="Alexiev A."/>
            <person name="Horsfall A."/>
            <person name="Kirkwood N."/>
            <person name="Harris S."/>
            <person name="Eisen J.A."/>
        </authorList>
    </citation>
    <scope>NUCLEOTIDE SEQUENCE [LARGE SCALE GENOMIC DNA]</scope>
    <source>
        <strain evidence="16">COT-108 OH2762</strain>
    </source>
</reference>
<dbReference type="SFLD" id="SFLDG01278">
    <property type="entry name" value="biotin_synthase_like"/>
    <property type="match status" value="1"/>
</dbReference>
<comment type="function">
    <text evidence="13">Catalyzes the conversion of dethiobiotin (DTB) to biotin by the insertion of a sulfur atom into dethiobiotin via a radical-based mechanism.</text>
</comment>
<dbReference type="Pfam" id="PF04055">
    <property type="entry name" value="Radical_SAM"/>
    <property type="match status" value="1"/>
</dbReference>
<accession>A0ABR4XNY0</accession>
<dbReference type="InterPro" id="IPR013785">
    <property type="entry name" value="Aldolase_TIM"/>
</dbReference>
<comment type="pathway">
    <text evidence="1 13">Cofactor biosynthesis; biotin biosynthesis; biotin from 7,8-diaminononanoate: step 2/2.</text>
</comment>
<dbReference type="InterPro" id="IPR002684">
    <property type="entry name" value="Biotin_synth/BioAB"/>
</dbReference>
<evidence type="ECO:0000256" key="5">
    <source>
        <dbReference type="ARBA" id="ARBA00022679"/>
    </source>
</evidence>
<gene>
    <name evidence="13" type="primary">bioB</name>
    <name evidence="15" type="ORF">HQ43_00395</name>
</gene>
<dbReference type="PANTHER" id="PTHR22976:SF2">
    <property type="entry name" value="BIOTIN SYNTHASE, MITOCHONDRIAL"/>
    <property type="match status" value="1"/>
</dbReference>
<feature type="binding site" evidence="13">
    <location>
        <position position="61"/>
    </location>
    <ligand>
        <name>[4Fe-4S] cluster</name>
        <dbReference type="ChEBI" id="CHEBI:49883"/>
        <note>4Fe-4S-S-AdoMet</note>
    </ligand>
</feature>
<protein>
    <recommendedName>
        <fullName evidence="3 13">Biotin synthase</fullName>
        <ecNumber evidence="3 13">2.8.1.6</ecNumber>
    </recommendedName>
</protein>
<keyword evidence="8 13" id="KW-0479">Metal-binding</keyword>
<keyword evidence="9 13" id="KW-0093">Biotin biosynthesis</keyword>
<dbReference type="NCBIfam" id="TIGR00433">
    <property type="entry name" value="bioB"/>
    <property type="match status" value="1"/>
</dbReference>
<evidence type="ECO:0000256" key="2">
    <source>
        <dbReference type="ARBA" id="ARBA00010765"/>
    </source>
</evidence>
<evidence type="ECO:0000256" key="10">
    <source>
        <dbReference type="ARBA" id="ARBA00023004"/>
    </source>
</evidence>
<evidence type="ECO:0000256" key="6">
    <source>
        <dbReference type="ARBA" id="ARBA00022691"/>
    </source>
</evidence>
<keyword evidence="5 13" id="KW-0808">Transferase</keyword>
<evidence type="ECO:0000256" key="7">
    <source>
        <dbReference type="ARBA" id="ARBA00022714"/>
    </source>
</evidence>
<comment type="cofactor">
    <cofactor evidence="13">
        <name>[2Fe-2S] cluster</name>
        <dbReference type="ChEBI" id="CHEBI:190135"/>
    </cofactor>
    <text evidence="13">Binds 1 [2Fe-2S] cluster. The cluster is coordinated with 3 cysteines and 1 arginine.</text>
</comment>
<feature type="binding site" evidence="13">
    <location>
        <position position="261"/>
    </location>
    <ligand>
        <name>[2Fe-2S] cluster</name>
        <dbReference type="ChEBI" id="CHEBI:190135"/>
    </ligand>
</feature>
<keyword evidence="16" id="KW-1185">Reference proteome</keyword>
<dbReference type="EMBL" id="JQZV01000001">
    <property type="protein sequence ID" value="KGN93634.1"/>
    <property type="molecule type" value="Genomic_DNA"/>
</dbReference>
<dbReference type="HAMAP" id="MF_01694">
    <property type="entry name" value="BioB"/>
    <property type="match status" value="1"/>
</dbReference>
<evidence type="ECO:0000313" key="16">
    <source>
        <dbReference type="Proteomes" id="UP000030101"/>
    </source>
</evidence>
<organism evidence="15 16">
    <name type="scientific">Porphyromonas canoris</name>
    <dbReference type="NCBI Taxonomy" id="36875"/>
    <lineage>
        <taxon>Bacteria</taxon>
        <taxon>Pseudomonadati</taxon>
        <taxon>Bacteroidota</taxon>
        <taxon>Bacteroidia</taxon>
        <taxon>Bacteroidales</taxon>
        <taxon>Porphyromonadaceae</taxon>
        <taxon>Porphyromonas</taxon>
    </lineage>
</organism>
<comment type="caution">
    <text evidence="15">The sequence shown here is derived from an EMBL/GenBank/DDBJ whole genome shotgun (WGS) entry which is preliminary data.</text>
</comment>
<keyword evidence="4 13" id="KW-0004">4Fe-4S</keyword>
<feature type="binding site" evidence="13">
    <location>
        <position position="98"/>
    </location>
    <ligand>
        <name>[2Fe-2S] cluster</name>
        <dbReference type="ChEBI" id="CHEBI:190135"/>
    </ligand>
</feature>
<proteinExistence type="inferred from homology"/>